<accession>A0A2M4D2C5</accession>
<name>A0A2M4D2C5_ANODA</name>
<reference evidence="2" key="1">
    <citation type="submission" date="2018-01" db="EMBL/GenBank/DDBJ databases">
        <title>An insight into the sialome of Amazonian anophelines.</title>
        <authorList>
            <person name="Ribeiro J.M."/>
            <person name="Scarpassa V."/>
            <person name="Calvo E."/>
        </authorList>
    </citation>
    <scope>NUCLEOTIDE SEQUENCE</scope>
</reference>
<organism evidence="2">
    <name type="scientific">Anopheles darlingi</name>
    <name type="common">Mosquito</name>
    <dbReference type="NCBI Taxonomy" id="43151"/>
    <lineage>
        <taxon>Eukaryota</taxon>
        <taxon>Metazoa</taxon>
        <taxon>Ecdysozoa</taxon>
        <taxon>Arthropoda</taxon>
        <taxon>Hexapoda</taxon>
        <taxon>Insecta</taxon>
        <taxon>Pterygota</taxon>
        <taxon>Neoptera</taxon>
        <taxon>Endopterygota</taxon>
        <taxon>Diptera</taxon>
        <taxon>Nematocera</taxon>
        <taxon>Culicoidea</taxon>
        <taxon>Culicidae</taxon>
        <taxon>Anophelinae</taxon>
        <taxon>Anopheles</taxon>
    </lineage>
</organism>
<proteinExistence type="predicted"/>
<dbReference type="EMBL" id="GGFL01007531">
    <property type="protein sequence ID" value="MBW71709.1"/>
    <property type="molecule type" value="Transcribed_RNA"/>
</dbReference>
<dbReference type="AlphaFoldDB" id="A0A2M4D2C5"/>
<sequence length="104" mass="11452">MTTMLLLLTLQKCWAVERHADCCSYWNRGVGPSDEASSMVAAYSCAMEQVWLPERPGTGTVRSACRSSSLPSTPASRTPVRFSVCTAARRSFLSCHRRHRSAIG</sequence>
<keyword evidence="1" id="KW-0732">Signal</keyword>
<feature type="signal peptide" evidence="1">
    <location>
        <begin position="1"/>
        <end position="15"/>
    </location>
</feature>
<evidence type="ECO:0000256" key="1">
    <source>
        <dbReference type="SAM" id="SignalP"/>
    </source>
</evidence>
<protein>
    <submittedName>
        <fullName evidence="2">Putative secreted protein</fullName>
    </submittedName>
</protein>
<feature type="chain" id="PRO_5014863162" evidence="1">
    <location>
        <begin position="16"/>
        <end position="104"/>
    </location>
</feature>
<evidence type="ECO:0000313" key="2">
    <source>
        <dbReference type="EMBL" id="MBW71709.1"/>
    </source>
</evidence>